<reference evidence="3" key="2">
    <citation type="submission" date="2012-11" db="EMBL/GenBank/DDBJ databases">
        <authorList>
            <person name="Kuo A."/>
            <person name="Curtis B.A."/>
            <person name="Tanifuji G."/>
            <person name="Burki F."/>
            <person name="Gruber A."/>
            <person name="Irimia M."/>
            <person name="Maruyama S."/>
            <person name="Arias M.C."/>
            <person name="Ball S.G."/>
            <person name="Gile G.H."/>
            <person name="Hirakawa Y."/>
            <person name="Hopkins J.F."/>
            <person name="Rensing S.A."/>
            <person name="Schmutz J."/>
            <person name="Symeonidi A."/>
            <person name="Elias M."/>
            <person name="Eveleigh R.J."/>
            <person name="Herman E.K."/>
            <person name="Klute M.J."/>
            <person name="Nakayama T."/>
            <person name="Obornik M."/>
            <person name="Reyes-Prieto A."/>
            <person name="Armbrust E.V."/>
            <person name="Aves S.J."/>
            <person name="Beiko R.G."/>
            <person name="Coutinho P."/>
            <person name="Dacks J.B."/>
            <person name="Durnford D.G."/>
            <person name="Fast N.M."/>
            <person name="Green B.R."/>
            <person name="Grisdale C."/>
            <person name="Hempe F."/>
            <person name="Henrissat B."/>
            <person name="Hoppner M.P."/>
            <person name="Ishida K.-I."/>
            <person name="Kim E."/>
            <person name="Koreny L."/>
            <person name="Kroth P.G."/>
            <person name="Liu Y."/>
            <person name="Malik S.-B."/>
            <person name="Maier U.G."/>
            <person name="McRose D."/>
            <person name="Mock T."/>
            <person name="Neilson J.A."/>
            <person name="Onodera N.T."/>
            <person name="Poole A.M."/>
            <person name="Pritham E.J."/>
            <person name="Richards T.A."/>
            <person name="Rocap G."/>
            <person name="Roy S.W."/>
            <person name="Sarai C."/>
            <person name="Schaack S."/>
            <person name="Shirato S."/>
            <person name="Slamovits C.H."/>
            <person name="Spencer D.F."/>
            <person name="Suzuki S."/>
            <person name="Worden A.Z."/>
            <person name="Zauner S."/>
            <person name="Barry K."/>
            <person name="Bell C."/>
            <person name="Bharti A.K."/>
            <person name="Crow J.A."/>
            <person name="Grimwood J."/>
            <person name="Kramer R."/>
            <person name="Lindquist E."/>
            <person name="Lucas S."/>
            <person name="Salamov A."/>
            <person name="McFadden G.I."/>
            <person name="Lane C.E."/>
            <person name="Keeling P.J."/>
            <person name="Gray M.W."/>
            <person name="Grigoriev I.V."/>
            <person name="Archibald J.M."/>
        </authorList>
    </citation>
    <scope>NUCLEOTIDE SEQUENCE</scope>
    <source>
        <strain evidence="3">CCMP2712</strain>
    </source>
</reference>
<evidence type="ECO:0000313" key="3">
    <source>
        <dbReference type="Proteomes" id="UP000011087"/>
    </source>
</evidence>
<evidence type="ECO:0000313" key="2">
    <source>
        <dbReference type="EnsemblProtists" id="EKX55292"/>
    </source>
</evidence>
<proteinExistence type="predicted"/>
<dbReference type="HOGENOM" id="CLU_191024_0_0_1"/>
<dbReference type="EMBL" id="JH992965">
    <property type="protein sequence ID" value="EKX55292.1"/>
    <property type="molecule type" value="Genomic_DNA"/>
</dbReference>
<dbReference type="Proteomes" id="UP000011087">
    <property type="component" value="Unassembled WGS sequence"/>
</dbReference>
<sequence>MGVEAFLAHHHAGDVGPPPAWGGIADDGPDAPCAVAGMFGCAPMNSTYDYWKN</sequence>
<organism evidence="1">
    <name type="scientific">Guillardia theta (strain CCMP2712)</name>
    <name type="common">Cryptophyte</name>
    <dbReference type="NCBI Taxonomy" id="905079"/>
    <lineage>
        <taxon>Eukaryota</taxon>
        <taxon>Cryptophyceae</taxon>
        <taxon>Pyrenomonadales</taxon>
        <taxon>Geminigeraceae</taxon>
        <taxon>Guillardia</taxon>
    </lineage>
</organism>
<gene>
    <name evidence="1" type="ORF">GUITHDRAFT_149754</name>
</gene>
<reference evidence="2" key="3">
    <citation type="submission" date="2016-03" db="UniProtKB">
        <authorList>
            <consortium name="EnsemblProtists"/>
        </authorList>
    </citation>
    <scope>IDENTIFICATION</scope>
</reference>
<dbReference type="EnsemblProtists" id="EKX55292">
    <property type="protein sequence ID" value="EKX55292"/>
    <property type="gene ID" value="GUITHDRAFT_149754"/>
</dbReference>
<reference evidence="1 3" key="1">
    <citation type="journal article" date="2012" name="Nature">
        <title>Algal genomes reveal evolutionary mosaicism and the fate of nucleomorphs.</title>
        <authorList>
            <consortium name="DOE Joint Genome Institute"/>
            <person name="Curtis B.A."/>
            <person name="Tanifuji G."/>
            <person name="Burki F."/>
            <person name="Gruber A."/>
            <person name="Irimia M."/>
            <person name="Maruyama S."/>
            <person name="Arias M.C."/>
            <person name="Ball S.G."/>
            <person name="Gile G.H."/>
            <person name="Hirakawa Y."/>
            <person name="Hopkins J.F."/>
            <person name="Kuo A."/>
            <person name="Rensing S.A."/>
            <person name="Schmutz J."/>
            <person name="Symeonidi A."/>
            <person name="Elias M."/>
            <person name="Eveleigh R.J."/>
            <person name="Herman E.K."/>
            <person name="Klute M.J."/>
            <person name="Nakayama T."/>
            <person name="Obornik M."/>
            <person name="Reyes-Prieto A."/>
            <person name="Armbrust E.V."/>
            <person name="Aves S.J."/>
            <person name="Beiko R.G."/>
            <person name="Coutinho P."/>
            <person name="Dacks J.B."/>
            <person name="Durnford D.G."/>
            <person name="Fast N.M."/>
            <person name="Green B.R."/>
            <person name="Grisdale C.J."/>
            <person name="Hempel F."/>
            <person name="Henrissat B."/>
            <person name="Hoppner M.P."/>
            <person name="Ishida K."/>
            <person name="Kim E."/>
            <person name="Koreny L."/>
            <person name="Kroth P.G."/>
            <person name="Liu Y."/>
            <person name="Malik S.B."/>
            <person name="Maier U.G."/>
            <person name="McRose D."/>
            <person name="Mock T."/>
            <person name="Neilson J.A."/>
            <person name="Onodera N.T."/>
            <person name="Poole A.M."/>
            <person name="Pritham E.J."/>
            <person name="Richards T.A."/>
            <person name="Rocap G."/>
            <person name="Roy S.W."/>
            <person name="Sarai C."/>
            <person name="Schaack S."/>
            <person name="Shirato S."/>
            <person name="Slamovits C.H."/>
            <person name="Spencer D.F."/>
            <person name="Suzuki S."/>
            <person name="Worden A.Z."/>
            <person name="Zauner S."/>
            <person name="Barry K."/>
            <person name="Bell C."/>
            <person name="Bharti A.K."/>
            <person name="Crow J.A."/>
            <person name="Grimwood J."/>
            <person name="Kramer R."/>
            <person name="Lindquist E."/>
            <person name="Lucas S."/>
            <person name="Salamov A."/>
            <person name="McFadden G.I."/>
            <person name="Lane C.E."/>
            <person name="Keeling P.J."/>
            <person name="Gray M.W."/>
            <person name="Grigoriev I.V."/>
            <person name="Archibald J.M."/>
        </authorList>
    </citation>
    <scope>NUCLEOTIDE SEQUENCE</scope>
    <source>
        <strain evidence="1 3">CCMP2712</strain>
    </source>
</reference>
<protein>
    <submittedName>
        <fullName evidence="1 2">Uncharacterized protein</fullName>
    </submittedName>
</protein>
<dbReference type="RefSeq" id="XP_005842272.1">
    <property type="nucleotide sequence ID" value="XM_005842215.1"/>
</dbReference>
<feature type="non-terminal residue" evidence="1">
    <location>
        <position position="1"/>
    </location>
</feature>
<evidence type="ECO:0000313" key="1">
    <source>
        <dbReference type="EMBL" id="EKX55292.1"/>
    </source>
</evidence>
<dbReference type="AlphaFoldDB" id="L1K404"/>
<keyword evidence="3" id="KW-1185">Reference proteome</keyword>
<dbReference type="KEGG" id="gtt:GUITHDRAFT_149754"/>
<name>L1K404_GUITC</name>
<accession>L1K404</accession>
<dbReference type="GeneID" id="17311906"/>
<dbReference type="OrthoDB" id="10268217at2759"/>